<feature type="binding site" evidence="6">
    <location>
        <position position="324"/>
    </location>
    <ligand>
        <name>S-adenosyl-L-methionine</name>
        <dbReference type="ChEBI" id="CHEBI:59789"/>
    </ligand>
</feature>
<dbReference type="Gene3D" id="3.20.20.150">
    <property type="entry name" value="Divalent-metal-dependent TIM barrel enzymes"/>
    <property type="match status" value="1"/>
</dbReference>
<accession>A0A0K8R9D1</accession>
<evidence type="ECO:0000259" key="8">
    <source>
        <dbReference type="Pfam" id="PF05185"/>
    </source>
</evidence>
<dbReference type="AlphaFoldDB" id="A0A0K8R9D1"/>
<dbReference type="PROSITE" id="PS51678">
    <property type="entry name" value="SAM_MT_PRMT"/>
    <property type="match status" value="1"/>
</dbReference>
<dbReference type="InterPro" id="IPR035248">
    <property type="entry name" value="PRMT5_C"/>
</dbReference>
<evidence type="ECO:0000256" key="1">
    <source>
        <dbReference type="ARBA" id="ARBA00022603"/>
    </source>
</evidence>
<name>A0A0K8R9D1_IXORI</name>
<dbReference type="InterPro" id="IPR007857">
    <property type="entry name" value="Arg_MeTrfase_PRMT5"/>
</dbReference>
<dbReference type="FunFam" id="3.40.50.150:FF:000029">
    <property type="entry name" value="Protein arginine N-methyltransferase 5"/>
    <property type="match status" value="1"/>
</dbReference>
<reference evidence="11" key="1">
    <citation type="submission" date="2012-12" db="EMBL/GenBank/DDBJ databases">
        <title>Identification and characterization of a phenylalanine ammonia-lyase gene family in Isatis indigotica Fort.</title>
        <authorList>
            <person name="Liu Q."/>
            <person name="Chen J."/>
            <person name="Zhou X."/>
            <person name="Di P."/>
            <person name="Xiao Y."/>
            <person name="Xuan H."/>
            <person name="Zhang L."/>
            <person name="Chen W."/>
        </authorList>
    </citation>
    <scope>NUCLEOTIDE SEQUENCE</scope>
    <source>
        <tissue evidence="11">Salivary gland</tissue>
    </source>
</reference>
<dbReference type="Pfam" id="PF17286">
    <property type="entry name" value="PRMT5_C"/>
    <property type="match status" value="1"/>
</dbReference>
<feature type="active site" description="Proton donor/acceptor" evidence="5">
    <location>
        <position position="433"/>
    </location>
</feature>
<protein>
    <recommendedName>
        <fullName evidence="4">Protein arginine N-methyltransferase</fullName>
    </recommendedName>
</protein>
<evidence type="ECO:0000259" key="9">
    <source>
        <dbReference type="Pfam" id="PF17285"/>
    </source>
</evidence>
<feature type="domain" description="PRMT5 oligomerisation" evidence="10">
    <location>
        <begin position="465"/>
        <end position="633"/>
    </location>
</feature>
<keyword evidence="2 4" id="KW-0808">Transferase</keyword>
<dbReference type="FunFam" id="3.20.20.150:FF:000008">
    <property type="entry name" value="Protein arginine N-methyltransferase 5"/>
    <property type="match status" value="1"/>
</dbReference>
<evidence type="ECO:0000313" key="11">
    <source>
        <dbReference type="EMBL" id="JAA67745.1"/>
    </source>
</evidence>
<dbReference type="Pfam" id="PF05185">
    <property type="entry name" value="PRMT5"/>
    <property type="match status" value="1"/>
</dbReference>
<sequence length="635" mass="71738">MAARKNVSCGLDLVVVDDFARAVNEATSAGYKFVAVDISHPQHVQDLAERNLESNPTLFRHPDIVLSSHDWSSLVVLKISQWLDVDSSSEPTRKLSETVLERELSYAAYVRAPAVIIHLKGPSCVNLARLLYNYLLNGVSYQLLFHIWIVLPIASGSIEGAPHSCESAGVAGGKGDGMAADATDQDPWEWWNRFRSICATDKRLGVALRLTANLPSEEHLLRWFGEPVRCLLVPTTLFLTNKKGYPVLSKSHQAVMRQFFKLNCQVLVEGCCHHEHIRHYYQYIDHLYNTQPPENPLGEFARGYEDQLQIPLQPLMDNLESVTYEIFEKDPVKYTEYQNAIYMALTDRKEEFGSSEIVLMVLGAGRGPLVRAALNAAEAADQKIKIYAIEKNPNAVLTLLSLKEKVWKDKVTVVSCDMREYEPPDKADIVVSELLGSFGDNELAPECLDGAQRFLKDDGISIPCSYQSYLGPIQSHKLYSDVASLREKDKHPLAAFEMPYVVQLQNIAVPASPQPLFSFVHPNKEEKIDNSRYKSLEFEIKDNYVLHGFAGYFDCVLYKDISLSIFPNSHSPGMFSWFPIYFPIKDPVNLVKGSTLEVRFWRCVAKRKVWYEWLVVQPHLGTVHNPCGRSHTMGL</sequence>
<keyword evidence="1 4" id="KW-0489">Methyltransferase</keyword>
<dbReference type="GO" id="GO:0005634">
    <property type="term" value="C:nucleus"/>
    <property type="evidence" value="ECO:0007669"/>
    <property type="project" value="TreeGrafter"/>
</dbReference>
<evidence type="ECO:0000256" key="5">
    <source>
        <dbReference type="PIRSR" id="PIRSR015894-1"/>
    </source>
</evidence>
<feature type="binding site" evidence="6">
    <location>
        <position position="390"/>
    </location>
    <ligand>
        <name>S-adenosyl-L-methionine</name>
        <dbReference type="ChEBI" id="CHEBI:59789"/>
    </ligand>
</feature>
<dbReference type="FunFam" id="2.70.160.11:FF:000072">
    <property type="entry name" value="Shk1 kinase-binding protein (Skb1), putative"/>
    <property type="match status" value="1"/>
</dbReference>
<keyword evidence="3 4" id="KW-0949">S-adenosyl-L-methionine</keyword>
<proteinExistence type="evidence at transcript level"/>
<dbReference type="Pfam" id="PF17285">
    <property type="entry name" value="PRMT5_TIM"/>
    <property type="match status" value="1"/>
</dbReference>
<organism evidence="11">
    <name type="scientific">Ixodes ricinus</name>
    <name type="common">Common tick</name>
    <name type="synonym">Acarus ricinus</name>
    <dbReference type="NCBI Taxonomy" id="34613"/>
    <lineage>
        <taxon>Eukaryota</taxon>
        <taxon>Metazoa</taxon>
        <taxon>Ecdysozoa</taxon>
        <taxon>Arthropoda</taxon>
        <taxon>Chelicerata</taxon>
        <taxon>Arachnida</taxon>
        <taxon>Acari</taxon>
        <taxon>Parasitiformes</taxon>
        <taxon>Ixodida</taxon>
        <taxon>Ixodoidea</taxon>
        <taxon>Ixodidae</taxon>
        <taxon>Ixodinae</taxon>
        <taxon>Ixodes</taxon>
    </lineage>
</organism>
<dbReference type="SUPFAM" id="SSF53335">
    <property type="entry name" value="S-adenosyl-L-methionine-dependent methyltransferases"/>
    <property type="match status" value="1"/>
</dbReference>
<comment type="similarity">
    <text evidence="4">Belongs to the class I-like SAM-binding methyltransferase superfamily.</text>
</comment>
<dbReference type="InterPro" id="IPR029063">
    <property type="entry name" value="SAM-dependent_MTases_sf"/>
</dbReference>
<feature type="binding site" evidence="6">
    <location>
        <begin position="333"/>
        <end position="334"/>
    </location>
    <ligand>
        <name>S-adenosyl-L-methionine</name>
        <dbReference type="ChEBI" id="CHEBI:59789"/>
    </ligand>
</feature>
<dbReference type="PANTHER" id="PTHR10738">
    <property type="entry name" value="PROTEIN ARGININE N-METHYLTRANSFERASE 5"/>
    <property type="match status" value="1"/>
</dbReference>
<feature type="domain" description="PRMT5 arginine-N-methyltransferase" evidence="8">
    <location>
        <begin position="299"/>
        <end position="462"/>
    </location>
</feature>
<feature type="active site" description="Proton donor/acceptor" evidence="5">
    <location>
        <position position="442"/>
    </location>
</feature>
<evidence type="ECO:0000256" key="4">
    <source>
        <dbReference type="PIRNR" id="PIRNR015894"/>
    </source>
</evidence>
<dbReference type="GO" id="GO:0032259">
    <property type="term" value="P:methylation"/>
    <property type="evidence" value="ECO:0007669"/>
    <property type="project" value="UniProtKB-KW"/>
</dbReference>
<evidence type="ECO:0000256" key="2">
    <source>
        <dbReference type="ARBA" id="ARBA00022679"/>
    </source>
</evidence>
<dbReference type="EMBL" id="GADI01006063">
    <property type="protein sequence ID" value="JAA67745.1"/>
    <property type="molecule type" value="mRNA"/>
</dbReference>
<evidence type="ECO:0000256" key="7">
    <source>
        <dbReference type="PIRSR" id="PIRSR015894-3"/>
    </source>
</evidence>
<feature type="site" description="Critical for specifying symmetric addition of methyl groups" evidence="7">
    <location>
        <position position="327"/>
    </location>
</feature>
<evidence type="ECO:0000256" key="3">
    <source>
        <dbReference type="ARBA" id="ARBA00022691"/>
    </source>
</evidence>
<dbReference type="GO" id="GO:0016274">
    <property type="term" value="F:protein-arginine N-methyltransferase activity"/>
    <property type="evidence" value="ECO:0007669"/>
    <property type="project" value="InterPro"/>
</dbReference>
<dbReference type="GO" id="GO:0005829">
    <property type="term" value="C:cytosol"/>
    <property type="evidence" value="ECO:0007669"/>
    <property type="project" value="TreeGrafter"/>
</dbReference>
<dbReference type="Gene3D" id="3.40.50.150">
    <property type="entry name" value="Vaccinia Virus protein VP39"/>
    <property type="match status" value="1"/>
</dbReference>
<evidence type="ECO:0000256" key="6">
    <source>
        <dbReference type="PIRSR" id="PIRSR015894-2"/>
    </source>
</evidence>
<feature type="domain" description="PRMT5 TIM barrel" evidence="9">
    <location>
        <begin position="30"/>
        <end position="289"/>
    </location>
</feature>
<dbReference type="GO" id="GO:0006355">
    <property type="term" value="P:regulation of DNA-templated transcription"/>
    <property type="evidence" value="ECO:0007669"/>
    <property type="project" value="TreeGrafter"/>
</dbReference>
<dbReference type="Gene3D" id="2.70.160.11">
    <property type="entry name" value="Hnrnp arginine n-methyltransferase1"/>
    <property type="match status" value="1"/>
</dbReference>
<dbReference type="PANTHER" id="PTHR10738:SF0">
    <property type="entry name" value="PROTEIN ARGININE N-METHYLTRANSFERASE 5"/>
    <property type="match status" value="1"/>
</dbReference>
<evidence type="ECO:0000259" key="10">
    <source>
        <dbReference type="Pfam" id="PF17286"/>
    </source>
</evidence>
<dbReference type="InterPro" id="IPR025799">
    <property type="entry name" value="Arg_MeTrfase"/>
</dbReference>
<feature type="binding site" evidence="6">
    <location>
        <begin position="417"/>
        <end position="418"/>
    </location>
    <ligand>
        <name>S-adenosyl-L-methionine</name>
        <dbReference type="ChEBI" id="CHEBI:59789"/>
    </ligand>
</feature>
<dbReference type="InterPro" id="IPR035247">
    <property type="entry name" value="PRMT5_TIM"/>
</dbReference>
<dbReference type="CDD" id="cd02440">
    <property type="entry name" value="AdoMet_MTases"/>
    <property type="match status" value="1"/>
</dbReference>
<dbReference type="InterPro" id="IPR035075">
    <property type="entry name" value="PRMT5"/>
</dbReference>
<dbReference type="PIRSF" id="PIRSF015894">
    <property type="entry name" value="Skb1_MeTrfase"/>
    <property type="match status" value="1"/>
</dbReference>